<dbReference type="KEGG" id="pmi:PMT9312_1338"/>
<reference evidence="2" key="1">
    <citation type="submission" date="2005-07" db="EMBL/GenBank/DDBJ databases">
        <title>Complete sequence of Prochlorococcus marinus str. MIT 9312.</title>
        <authorList>
            <consortium name="US DOE Joint Genome Institute"/>
            <person name="Copeland A."/>
            <person name="Lucas S."/>
            <person name="Lapidus A."/>
            <person name="Barry K."/>
            <person name="Detter J.C."/>
            <person name="Glavina T."/>
            <person name="Hammon N."/>
            <person name="Israni S."/>
            <person name="Pitluck S."/>
            <person name="Thiel J."/>
            <person name="Schmutz J."/>
            <person name="Larimer F."/>
            <person name="Land M."/>
            <person name="Kyrpides N."/>
            <person name="Lykidis A."/>
            <person name="Richardson P."/>
        </authorList>
    </citation>
    <scope>NUCLEOTIDE SEQUENCE [LARGE SCALE GENOMIC DNA]</scope>
    <source>
        <strain evidence="2">MIT 9312</strain>
    </source>
</reference>
<dbReference type="HOGENOM" id="CLU_1894364_0_0_3"/>
<evidence type="ECO:0000313" key="2">
    <source>
        <dbReference type="Proteomes" id="UP000002715"/>
    </source>
</evidence>
<protein>
    <submittedName>
        <fullName evidence="1">Uncharacterized protein</fullName>
    </submittedName>
</protein>
<accession>Q319P7</accession>
<evidence type="ECO:0000313" key="1">
    <source>
        <dbReference type="EMBL" id="ABB50398.1"/>
    </source>
</evidence>
<name>Q319P7_PROM9</name>
<dbReference type="EMBL" id="CP000111">
    <property type="protein sequence ID" value="ABB50398.1"/>
    <property type="molecule type" value="Genomic_DNA"/>
</dbReference>
<dbReference type="Proteomes" id="UP000002715">
    <property type="component" value="Chromosome"/>
</dbReference>
<sequence>MGILRFKPFGKDVYIYLFNDSCIYFFNSLNIEKILISFALEIGCNSVNFQKRNFNKLNKKFLFQINKIKLFIIQKQHINKLDFLLKIYQEIHKNFNLKKFRYFEYDSFKKVVKLINYNLKLNKIGLTYVNNFGC</sequence>
<organism evidence="1 2">
    <name type="scientific">Prochlorococcus marinus (strain MIT 9312)</name>
    <dbReference type="NCBI Taxonomy" id="74546"/>
    <lineage>
        <taxon>Bacteria</taxon>
        <taxon>Bacillati</taxon>
        <taxon>Cyanobacteriota</taxon>
        <taxon>Cyanophyceae</taxon>
        <taxon>Synechococcales</taxon>
        <taxon>Prochlorococcaceae</taxon>
        <taxon>Prochlorococcus</taxon>
    </lineage>
</organism>
<dbReference type="STRING" id="74546.PMT9312_1338"/>
<dbReference type="AlphaFoldDB" id="Q319P7"/>
<gene>
    <name evidence="1" type="ordered locus">PMT9312_1338</name>
</gene>
<proteinExistence type="predicted"/>